<protein>
    <submittedName>
        <fullName evidence="1">Uncharacterized protein</fullName>
    </submittedName>
</protein>
<dbReference type="EMBL" id="NIRT01000010">
    <property type="protein sequence ID" value="PYD66609.1"/>
    <property type="molecule type" value="Genomic_DNA"/>
</dbReference>
<reference evidence="2 4" key="3">
    <citation type="submission" date="2017-06" db="EMBL/GenBank/DDBJ databases">
        <title>A draft genome sequence of Komagataeibacter nataicola LMG 1536.</title>
        <authorList>
            <person name="Skraban J."/>
            <person name="Cleenwerck I."/>
            <person name="Vandamme P."/>
            <person name="Trcek J."/>
        </authorList>
    </citation>
    <scope>NUCLEOTIDE SEQUENCE [LARGE SCALE GENOMIC DNA]</scope>
    <source>
        <strain evidence="2 4">LMG 1536</strain>
    </source>
</reference>
<accession>A0A9N7GZ85</accession>
<evidence type="ECO:0000313" key="3">
    <source>
        <dbReference type="Proteomes" id="UP000189683"/>
    </source>
</evidence>
<name>A0A9N7GZ85_9PROT</name>
<keyword evidence="4" id="KW-1185">Reference proteome</keyword>
<dbReference type="EMBL" id="CP019875">
    <property type="protein sequence ID" value="AQU86369.1"/>
    <property type="molecule type" value="Genomic_DNA"/>
</dbReference>
<evidence type="ECO:0000313" key="4">
    <source>
        <dbReference type="Proteomes" id="UP000247512"/>
    </source>
</evidence>
<dbReference type="AlphaFoldDB" id="A0A9N7GZ85"/>
<gene>
    <name evidence="1" type="ORF">B0W47_01645</name>
    <name evidence="2" type="ORF">CDI09_07800</name>
</gene>
<reference evidence="3" key="1">
    <citation type="submission" date="2017-02" db="EMBL/GenBank/DDBJ databases">
        <title>zhang.</title>
        <authorList>
            <person name="Zhang H."/>
        </authorList>
    </citation>
    <scope>NUCLEOTIDE SEQUENCE [LARGE SCALE GENOMIC DNA]</scope>
    <source>
        <strain evidence="3">RZS01</strain>
    </source>
</reference>
<dbReference type="RefSeq" id="WP_078523847.1">
    <property type="nucleotide sequence ID" value="NZ_CP019875.1"/>
</dbReference>
<reference evidence="1" key="2">
    <citation type="submission" date="2017-02" db="EMBL/GenBank/DDBJ databases">
        <authorList>
            <person name="Zhang H."/>
        </authorList>
    </citation>
    <scope>NUCLEOTIDE SEQUENCE</scope>
    <source>
        <strain evidence="1">RZS01</strain>
    </source>
</reference>
<dbReference type="Proteomes" id="UP000247512">
    <property type="component" value="Unassembled WGS sequence"/>
</dbReference>
<proteinExistence type="predicted"/>
<evidence type="ECO:0000313" key="2">
    <source>
        <dbReference type="EMBL" id="PYD66609.1"/>
    </source>
</evidence>
<evidence type="ECO:0000313" key="1">
    <source>
        <dbReference type="EMBL" id="AQU86369.1"/>
    </source>
</evidence>
<dbReference type="Proteomes" id="UP000189683">
    <property type="component" value="Chromosome"/>
</dbReference>
<organism evidence="1 3">
    <name type="scientific">Komagataeibacter nataicola</name>
    <dbReference type="NCBI Taxonomy" id="265960"/>
    <lineage>
        <taxon>Bacteria</taxon>
        <taxon>Pseudomonadati</taxon>
        <taxon>Pseudomonadota</taxon>
        <taxon>Alphaproteobacteria</taxon>
        <taxon>Acetobacterales</taxon>
        <taxon>Acetobacteraceae</taxon>
        <taxon>Komagataeibacter</taxon>
    </lineage>
</organism>
<dbReference type="KEGG" id="kna:B0W47_01645"/>
<sequence length="363" mass="39983">MDQYEVGDDVDRPYWLSMPSQDFTALVDFIMPEIEVRLGRDGVFAPFGALMTREPYRGDIELLDEPMPDKKDGNAQLDHLKQALRDRVASTHQRAAVVAANCTVLLPGSGKQAEAAVLMCTHRDGTAANFVYPYTITSGRVTFAPLEMAEGTQDIFPPIRLRPWIRESCPPRPVGYRVGLFLFHGIDREAVLRRMNLTDTGRPEGDSPAPAALASLPDGWTVVWCNDPVAALHHTAHMETYAVGCTALSLSVDEPDYVTQAMGYANGLQLWTVRHVGTSRTNALPGGPHDLHMTGTPPAQLAAIVSAMQKEEADSGYLPDTIDFYFDIPVELIYALSGFRYCQRDYDRGRVTFNTLLPGAPEG</sequence>
<dbReference type="OrthoDB" id="7279758at2"/>